<dbReference type="Pfam" id="PF17844">
    <property type="entry name" value="SCP_3"/>
    <property type="match status" value="1"/>
</dbReference>
<accession>A0A561UHP8</accession>
<keyword evidence="3" id="KW-1185">Reference proteome</keyword>
<gene>
    <name evidence="2" type="ORF">FHX73_112711</name>
</gene>
<sequence length="228" mass="24304">MARTAARKARSYDPVKVRAALAGETEALRGVARTAGDDPRAGRVLAQLALRWTGERPVALADWLAGDGPLAVPQAPADLDPADFDPADFDPAAEQLLGRLDRLEPEELLVRLVQAVVHAEDLAAALELTDFPHERFALATVSRVLADAFANGVPGGSVELRVPPFAVVQAVPGPKHTRGTPPNVVETAPLDWIRLATGRLEWAEAVDGARLTASGERSDLSPYLPLLR</sequence>
<name>A0A561UHP8_9ACTN</name>
<reference evidence="2 3" key="1">
    <citation type="submission" date="2019-06" db="EMBL/GenBank/DDBJ databases">
        <title>Sequencing the genomes of 1000 actinobacteria strains.</title>
        <authorList>
            <person name="Klenk H.-P."/>
        </authorList>
    </citation>
    <scope>NUCLEOTIDE SEQUENCE [LARGE SCALE GENOMIC DNA]</scope>
    <source>
        <strain evidence="2 3">DSM 44826</strain>
    </source>
</reference>
<dbReference type="OrthoDB" id="8481083at2"/>
<proteinExistence type="predicted"/>
<dbReference type="Gene3D" id="3.30.1050.40">
    <property type="match status" value="1"/>
</dbReference>
<evidence type="ECO:0000313" key="2">
    <source>
        <dbReference type="EMBL" id="TWF98882.1"/>
    </source>
</evidence>
<dbReference type="RefSeq" id="WP_145905239.1">
    <property type="nucleotide sequence ID" value="NZ_BAAAMZ010000012.1"/>
</dbReference>
<evidence type="ECO:0000313" key="3">
    <source>
        <dbReference type="Proteomes" id="UP000317940"/>
    </source>
</evidence>
<comment type="caution">
    <text evidence="2">The sequence shown here is derived from an EMBL/GenBank/DDBJ whole genome shotgun (WGS) entry which is preliminary data.</text>
</comment>
<evidence type="ECO:0000259" key="1">
    <source>
        <dbReference type="Pfam" id="PF17844"/>
    </source>
</evidence>
<dbReference type="InterPro" id="IPR041629">
    <property type="entry name" value="SCP_3"/>
</dbReference>
<feature type="domain" description="Bacterial SCP orthologue" evidence="1">
    <location>
        <begin position="134"/>
        <end position="226"/>
    </location>
</feature>
<dbReference type="AlphaFoldDB" id="A0A561UHP8"/>
<organism evidence="2 3">
    <name type="scientific">Kitasatospora viridis</name>
    <dbReference type="NCBI Taxonomy" id="281105"/>
    <lineage>
        <taxon>Bacteria</taxon>
        <taxon>Bacillati</taxon>
        <taxon>Actinomycetota</taxon>
        <taxon>Actinomycetes</taxon>
        <taxon>Kitasatosporales</taxon>
        <taxon>Streptomycetaceae</taxon>
        <taxon>Kitasatospora</taxon>
    </lineage>
</organism>
<dbReference type="EMBL" id="VIWT01000001">
    <property type="protein sequence ID" value="TWF98882.1"/>
    <property type="molecule type" value="Genomic_DNA"/>
</dbReference>
<protein>
    <recommendedName>
        <fullName evidence="1">Bacterial SCP orthologue domain-containing protein</fullName>
    </recommendedName>
</protein>
<dbReference type="Proteomes" id="UP000317940">
    <property type="component" value="Unassembled WGS sequence"/>
</dbReference>